<evidence type="ECO:0000313" key="1">
    <source>
        <dbReference type="EMBL" id="CRZ04488.1"/>
    </source>
</evidence>
<organism evidence="1">
    <name type="scientific">Spongospora subterranea</name>
    <dbReference type="NCBI Taxonomy" id="70186"/>
    <lineage>
        <taxon>Eukaryota</taxon>
        <taxon>Sar</taxon>
        <taxon>Rhizaria</taxon>
        <taxon>Endomyxa</taxon>
        <taxon>Phytomyxea</taxon>
        <taxon>Plasmodiophorida</taxon>
        <taxon>Plasmodiophoridae</taxon>
        <taxon>Spongospora</taxon>
    </lineage>
</organism>
<protein>
    <submittedName>
        <fullName evidence="1">Uncharacterized protein</fullName>
    </submittedName>
</protein>
<name>A0A0H5QR28_9EUKA</name>
<sequence length="176" mass="19908">ERGLNLSRTKEVLVDRLLESPVAAENILAQLMKKWFMKPFTSSHMKLGSVNERNVRNALPDFLHDHGQGYKLLGEIAERGLLRKKVDDQRMVHLMATSVDGVFVLSPPADGDPFACVLEVKTMTTDTTVQEANDRLRKAWDLTGNQSQSFCAVSLHSPLFKHLVWTVDYRAQTVHH</sequence>
<dbReference type="EMBL" id="HACM01004046">
    <property type="protein sequence ID" value="CRZ04488.1"/>
    <property type="molecule type" value="Transcribed_RNA"/>
</dbReference>
<feature type="non-terminal residue" evidence="1">
    <location>
        <position position="176"/>
    </location>
</feature>
<accession>A0A0H5QR28</accession>
<feature type="non-terminal residue" evidence="1">
    <location>
        <position position="1"/>
    </location>
</feature>
<proteinExistence type="predicted"/>
<dbReference type="AlphaFoldDB" id="A0A0H5QR28"/>
<reference evidence="1" key="1">
    <citation type="submission" date="2015-04" db="EMBL/GenBank/DDBJ databases">
        <title>The genome sequence of the plant pathogenic Rhizarian Plasmodiophora brassicae reveals insights in its biotrophic life cycle and the origin of chitin synthesis.</title>
        <authorList>
            <person name="Schwelm A."/>
            <person name="Fogelqvist J."/>
            <person name="Knaust A."/>
            <person name="Julke S."/>
            <person name="Lilja T."/>
            <person name="Dhandapani V."/>
            <person name="Bonilla-Rosso G."/>
            <person name="Karlsson M."/>
            <person name="Shevchenko A."/>
            <person name="Choi S.R."/>
            <person name="Kim H.G."/>
            <person name="Park J.Y."/>
            <person name="Lim Y.P."/>
            <person name="Ludwig-Muller J."/>
            <person name="Dixelius C."/>
        </authorList>
    </citation>
    <scope>NUCLEOTIDE SEQUENCE</scope>
    <source>
        <tissue evidence="1">Potato root galls</tissue>
    </source>
</reference>